<keyword evidence="3" id="KW-1185">Reference proteome</keyword>
<evidence type="ECO:0000256" key="1">
    <source>
        <dbReference type="SAM" id="Phobius"/>
    </source>
</evidence>
<reference evidence="2 3" key="1">
    <citation type="submission" date="2017-12" db="EMBL/GenBank/DDBJ databases">
        <authorList>
            <consortium name="DOE Joint Genome Institute"/>
            <person name="Haridas S."/>
            <person name="Kjaerbolling I."/>
            <person name="Vesth T.C."/>
            <person name="Frisvad J.C."/>
            <person name="Nybo J.L."/>
            <person name="Theobald S."/>
            <person name="Kuo A."/>
            <person name="Bowyer P."/>
            <person name="Matsuda Y."/>
            <person name="Mondo S."/>
            <person name="Lyhne E.K."/>
            <person name="Kogle M.E."/>
            <person name="Clum A."/>
            <person name="Lipzen A."/>
            <person name="Salamov A."/>
            <person name="Ngan C.Y."/>
            <person name="Daum C."/>
            <person name="Chiniquy J."/>
            <person name="Barry K."/>
            <person name="LaButti K."/>
            <person name="Simmons B.A."/>
            <person name="Magnuson J.K."/>
            <person name="Mortensen U.H."/>
            <person name="Larsen T.O."/>
            <person name="Grigoriev I.V."/>
            <person name="Baker S.E."/>
            <person name="Andersen M.R."/>
            <person name="Nordberg H.P."/>
            <person name="Cantor M.N."/>
            <person name="Hua S.X."/>
        </authorList>
    </citation>
    <scope>NUCLEOTIDE SEQUENCE [LARGE SCALE GENOMIC DNA]</scope>
    <source>
        <strain evidence="2 3">CBS 102.13</strain>
    </source>
</reference>
<proteinExistence type="predicted"/>
<dbReference type="AlphaFoldDB" id="A0A2I2FE15"/>
<accession>A0A2I2FE15</accession>
<keyword evidence="1" id="KW-1133">Transmembrane helix</keyword>
<keyword evidence="1" id="KW-0812">Transmembrane</keyword>
<dbReference type="GeneID" id="36519487"/>
<organism evidence="2 3">
    <name type="scientific">Aspergillus candidus</name>
    <dbReference type="NCBI Taxonomy" id="41067"/>
    <lineage>
        <taxon>Eukaryota</taxon>
        <taxon>Fungi</taxon>
        <taxon>Dikarya</taxon>
        <taxon>Ascomycota</taxon>
        <taxon>Pezizomycotina</taxon>
        <taxon>Eurotiomycetes</taxon>
        <taxon>Eurotiomycetidae</taxon>
        <taxon>Eurotiales</taxon>
        <taxon>Aspergillaceae</taxon>
        <taxon>Aspergillus</taxon>
        <taxon>Aspergillus subgen. Circumdati</taxon>
    </lineage>
</organism>
<name>A0A2I2FE15_ASPCN</name>
<dbReference type="RefSeq" id="XP_024672885.1">
    <property type="nucleotide sequence ID" value="XM_024812327.1"/>
</dbReference>
<evidence type="ECO:0000313" key="2">
    <source>
        <dbReference type="EMBL" id="PLB38873.1"/>
    </source>
</evidence>
<keyword evidence="1" id="KW-0472">Membrane</keyword>
<dbReference type="Proteomes" id="UP000234585">
    <property type="component" value="Unassembled WGS sequence"/>
</dbReference>
<feature type="transmembrane region" description="Helical" evidence="1">
    <location>
        <begin position="15"/>
        <end position="35"/>
    </location>
</feature>
<sequence>MQIVFTRPHTSLTHLMGPASIILFLFIIVVSRFWNFKSPDKIVLRGSFHARRRISLACDSKSTEIGCMGTPLRNTVR</sequence>
<evidence type="ECO:0000313" key="3">
    <source>
        <dbReference type="Proteomes" id="UP000234585"/>
    </source>
</evidence>
<dbReference type="EMBL" id="KZ559133">
    <property type="protein sequence ID" value="PLB38873.1"/>
    <property type="molecule type" value="Genomic_DNA"/>
</dbReference>
<gene>
    <name evidence="2" type="ORF">BDW47DRAFT_104453</name>
</gene>
<protein>
    <submittedName>
        <fullName evidence="2">Uncharacterized protein</fullName>
    </submittedName>
</protein>